<accession>A0A1S9RTR9</accession>
<dbReference type="AlphaFoldDB" id="A0A1S9RTR9"/>
<sequence length="790" mass="90498">MNQNKHRQRLIYAEKHGIRYIGYAKKADWPSSHRKLLNDIEALGDTRAREYRAQVTVDSSEKPWRADNVYRARQLAGFMQKLSNEDRNESGWRLYAEFMIFYRFTVEVTCTRCRSRLWRSEIEAPVSVLRNSELCDHAKSLEERQRQREPCQCPGDFPGWSDDQDDHGINMIFSDRSETSVKHSSPVPSISGRGQNQEFPDRVIGLTETENFRSLLNSFDNRTVAGSEWKRLRDTIKYTPFASETKPLLFPFLIVEAKSSKSGFNFHAIGSQTMFCIKNFLELQMNLRLATGKESFEPLVWFIGYAGQFWNISACYVHKNASEELEFILLIMDYIFDWARDIYRVLILSQLGALSLDDFTHTDPDIGSIILSSAEGRESTWTANSEERHGAADERLTISQRSPSDYPWDLVLIPHGVIKDASVIQTKLLGIVITESDVENFLLSFASEEDAQTAVVAILGFLKNSWLVTGASLVSLEVEWFNGFAENPLHVDCEDKFFLKIVVQSFVDVEWEPVRQLIYFAISDHALATILDRTASKVDIHTQFERPSVIDWKIVHLFRQIQSQSVRGNLTAAISMVSMTNTLTLQSKSSGIRRRSKRAHWTLNNTHTLVEFVTRVHEAHRIGRRELIDPYLRSSCVRSPQSIRGGGSRSWPYIVPVVTDQNGCVLVDGINNSPSTARCCLYIVDRARELSESSRLVKSASERGLYYSTFQIARGLQCQEWSRFLNRSTASESYWSDKESTGWARAWLREIRKHTRQEPDMTGCAEHQLCPIAISSDEEPPETDIRMDLN</sequence>
<name>A0A1S9RTR9_PENBI</name>
<evidence type="ECO:0000313" key="1">
    <source>
        <dbReference type="EMBL" id="OOQ88895.1"/>
    </source>
</evidence>
<comment type="caution">
    <text evidence="1">The sequence shown here is derived from an EMBL/GenBank/DDBJ whole genome shotgun (WGS) entry which is preliminary data.</text>
</comment>
<protein>
    <submittedName>
        <fullName evidence="1">Uncharacterized protein</fullName>
    </submittedName>
</protein>
<gene>
    <name evidence="1" type="ORF">PEBR_11917</name>
</gene>
<organism evidence="1 2">
    <name type="scientific">Penicillium brasilianum</name>
    <dbReference type="NCBI Taxonomy" id="104259"/>
    <lineage>
        <taxon>Eukaryota</taxon>
        <taxon>Fungi</taxon>
        <taxon>Dikarya</taxon>
        <taxon>Ascomycota</taxon>
        <taxon>Pezizomycotina</taxon>
        <taxon>Eurotiomycetes</taxon>
        <taxon>Eurotiomycetidae</taxon>
        <taxon>Eurotiales</taxon>
        <taxon>Aspergillaceae</taxon>
        <taxon>Penicillium</taxon>
    </lineage>
</organism>
<dbReference type="Proteomes" id="UP000190744">
    <property type="component" value="Unassembled WGS sequence"/>
</dbReference>
<proteinExistence type="predicted"/>
<reference evidence="2" key="1">
    <citation type="submission" date="2015-09" db="EMBL/GenBank/DDBJ databases">
        <authorList>
            <person name="Fill T.P."/>
            <person name="Baretta J.F."/>
            <person name="de Almeida L.G."/>
            <person name="Rocha M."/>
            <person name="de Souza D.H."/>
            <person name="Malavazi I."/>
            <person name="Cerdeira L.T."/>
            <person name="Hong H."/>
            <person name="Samborskyy M."/>
            <person name="de Vasconcelos A.T."/>
            <person name="Leadlay P."/>
            <person name="Rodrigues-Filho E."/>
        </authorList>
    </citation>
    <scope>NUCLEOTIDE SEQUENCE [LARGE SCALE GENOMIC DNA]</scope>
    <source>
        <strain evidence="2">LaBioMMi 136</strain>
    </source>
</reference>
<evidence type="ECO:0000313" key="2">
    <source>
        <dbReference type="Proteomes" id="UP000190744"/>
    </source>
</evidence>
<dbReference type="EMBL" id="LJBN01000117">
    <property type="protein sequence ID" value="OOQ88895.1"/>
    <property type="molecule type" value="Genomic_DNA"/>
</dbReference>